<dbReference type="AlphaFoldDB" id="A0A6H1ZVD7"/>
<name>A0A6H1ZVD7_9ZZZZ</name>
<organism evidence="1">
    <name type="scientific">viral metagenome</name>
    <dbReference type="NCBI Taxonomy" id="1070528"/>
    <lineage>
        <taxon>unclassified sequences</taxon>
        <taxon>metagenomes</taxon>
        <taxon>organismal metagenomes</taxon>
    </lineage>
</organism>
<proteinExistence type="predicted"/>
<dbReference type="EMBL" id="MT144296">
    <property type="protein sequence ID" value="QJA51893.1"/>
    <property type="molecule type" value="Genomic_DNA"/>
</dbReference>
<reference evidence="1" key="1">
    <citation type="submission" date="2020-03" db="EMBL/GenBank/DDBJ databases">
        <title>The deep terrestrial virosphere.</title>
        <authorList>
            <person name="Holmfeldt K."/>
            <person name="Nilsson E."/>
            <person name="Simone D."/>
            <person name="Lopez-Fernandez M."/>
            <person name="Wu X."/>
            <person name="de Brujin I."/>
            <person name="Lundin D."/>
            <person name="Andersson A."/>
            <person name="Bertilsson S."/>
            <person name="Dopson M."/>
        </authorList>
    </citation>
    <scope>NUCLEOTIDE SEQUENCE</scope>
    <source>
        <strain evidence="1">TM448A02352</strain>
    </source>
</reference>
<evidence type="ECO:0000313" key="1">
    <source>
        <dbReference type="EMBL" id="QJA51893.1"/>
    </source>
</evidence>
<sequence>MAKGAQDWIARTDILLQTLSELIIRNKYGAYQLSSSYYLFLSIQEKTLVDISGKGIIYGGVIRCAGVSGSKSDRVKLEIDGVDTVYSDFENYKDWNIVIPGARPLFITRYDLVIDYFAVSISPGITFETSVKLIYDCKTAGPYVYWDFHYATI</sequence>
<gene>
    <name evidence="1" type="ORF">TM448A02352_0010</name>
</gene>
<protein>
    <submittedName>
        <fullName evidence="1">Uncharacterized protein</fullName>
    </submittedName>
</protein>
<accession>A0A6H1ZVD7</accession>